<evidence type="ECO:0000256" key="1">
    <source>
        <dbReference type="ARBA" id="ARBA00009717"/>
    </source>
</evidence>
<dbReference type="EC" id="3.1.4.3" evidence="2"/>
<dbReference type="InterPro" id="IPR006311">
    <property type="entry name" value="TAT_signal"/>
</dbReference>
<comment type="similarity">
    <text evidence="1">Belongs to the bacterial phospholipase C family.</text>
</comment>
<proteinExistence type="inferred from homology"/>
<dbReference type="PROSITE" id="PS51318">
    <property type="entry name" value="TAT"/>
    <property type="match status" value="1"/>
</dbReference>
<sequence>MNTRRDFIKQAALIAGSSGVWNALPDALKKAIAINPELGSTFYDAEHVVILMQENRSFDHCFGSLQGVRGFNDPRAIKQPNGNKVWLQSDKKGQTYAPFRLNIKDTRSTWMGGLPHSWSDMVDAHNKGKMNNWLEAKRAGNKEYVHMPLTMGYYNREDIPFYYAMADTFTVGDQHFCSSLTGTTPNRLYLWSGTVRDSKKQNAVGNVRNSDVTYRKNVDWRTFPELLEMNDISWRIYQNELSLDTGFTDEEEPWLANFTNNPIEWFEQFHVWYSETYLEELKRKASLLEKEIAAINSETPEKKEKQNILKNYQESLQKWTPENFSKLPEIEKSIHAKAFTTNKNHPPYRQVVDSIYDDNGVSRTMKVPAGDVLYQFRHDVDNNTLPTVSWLVPPQHFSDHPGSPWYGAWCVSEVMNILTKNPDFWKKTIFIVTYDENDGYFDHIPPFVPPSPNGEGLPGKVSEGISMEAEFVDLNEELNIKKVSEKDARASSIGLGFRVPLLIASPWSRGGKVNSEVLDHTSIIQFLESFLSNKTGKEIKETNISEWRRTVCGDLTSAFSPYNGEEIQYPQPVDKEKFIQSIYNAKFKELPSGYRLLNTAEINTVNQGNVVPEELMPGQETGIRDSCALPYQMHASGGLSDDKKSFAIKFKAGNPFGKKSAGVPYLAYASTNYKGTNSNDSLERGKSWAYAVKAGDELTENWLLNNFENNSYALLVYGPNGFFRSFEGNSNDPALQISDGYRTALSLTKAVEDKLVLKIANNETDKKLRVTIQDKSYGLPKITREVLNGQIIEVDIDTAKSHGWYDFILQVDGFESFTQHFAGRIETGEIRKTDPLMGKVLNG</sequence>
<feature type="domain" description="Bacterial phospholipase C C-terminal" evidence="4">
    <location>
        <begin position="751"/>
        <end position="824"/>
    </location>
</feature>
<dbReference type="InterPro" id="IPR017850">
    <property type="entry name" value="Alkaline_phosphatase_core_sf"/>
</dbReference>
<gene>
    <name evidence="5" type="ORF">C8N28_0624</name>
</gene>
<name>A0A4R1M6G0_9SPHI</name>
<dbReference type="GO" id="GO:0016042">
    <property type="term" value="P:lipid catabolic process"/>
    <property type="evidence" value="ECO:0007669"/>
    <property type="project" value="InterPro"/>
</dbReference>
<evidence type="ECO:0000256" key="2">
    <source>
        <dbReference type="ARBA" id="ARBA00012018"/>
    </source>
</evidence>
<dbReference type="Proteomes" id="UP000294616">
    <property type="component" value="Unassembled WGS sequence"/>
</dbReference>
<dbReference type="Gene3D" id="3.40.720.10">
    <property type="entry name" value="Alkaline Phosphatase, subunit A"/>
    <property type="match status" value="2"/>
</dbReference>
<keyword evidence="3" id="KW-0378">Hydrolase</keyword>
<dbReference type="NCBIfam" id="TIGR03396">
    <property type="entry name" value="PC_PLC"/>
    <property type="match status" value="1"/>
</dbReference>
<dbReference type="InterPro" id="IPR017767">
    <property type="entry name" value="PC-PLC"/>
</dbReference>
<comment type="caution">
    <text evidence="5">The sequence shown here is derived from an EMBL/GenBank/DDBJ whole genome shotgun (WGS) entry which is preliminary data.</text>
</comment>
<dbReference type="RefSeq" id="WP_132221425.1">
    <property type="nucleotide sequence ID" value="NZ_SMGO01000001.1"/>
</dbReference>
<evidence type="ECO:0000259" key="4">
    <source>
        <dbReference type="Pfam" id="PF05506"/>
    </source>
</evidence>
<dbReference type="OrthoDB" id="980947at2"/>
<dbReference type="InterPro" id="IPR008475">
    <property type="entry name" value="PLipase_C_C"/>
</dbReference>
<dbReference type="GO" id="GO:0034480">
    <property type="term" value="F:phosphatidylcholine phospholipase C activity"/>
    <property type="evidence" value="ECO:0007669"/>
    <property type="project" value="UniProtKB-EC"/>
</dbReference>
<reference evidence="5 6" key="1">
    <citation type="submission" date="2019-03" db="EMBL/GenBank/DDBJ databases">
        <title>Genomic Encyclopedia of Archaeal and Bacterial Type Strains, Phase II (KMG-II): from individual species to whole genera.</title>
        <authorList>
            <person name="Goeker M."/>
        </authorList>
    </citation>
    <scope>NUCLEOTIDE SEQUENCE [LARGE SCALE GENOMIC DNA]</scope>
    <source>
        <strain evidence="5 6">DSM 22554</strain>
    </source>
</reference>
<dbReference type="AlphaFoldDB" id="A0A4R1M6G0"/>
<dbReference type="EMBL" id="SMGO01000001">
    <property type="protein sequence ID" value="TCK85319.1"/>
    <property type="molecule type" value="Genomic_DNA"/>
</dbReference>
<evidence type="ECO:0000313" key="5">
    <source>
        <dbReference type="EMBL" id="TCK85319.1"/>
    </source>
</evidence>
<keyword evidence="6" id="KW-1185">Reference proteome</keyword>
<dbReference type="PANTHER" id="PTHR31956">
    <property type="entry name" value="NON-SPECIFIC PHOSPHOLIPASE C4-RELATED"/>
    <property type="match status" value="1"/>
</dbReference>
<dbReference type="Pfam" id="PF05506">
    <property type="entry name" value="PLipase_C_C"/>
    <property type="match status" value="2"/>
</dbReference>
<evidence type="ECO:0000313" key="6">
    <source>
        <dbReference type="Proteomes" id="UP000294616"/>
    </source>
</evidence>
<dbReference type="PANTHER" id="PTHR31956:SF1">
    <property type="entry name" value="NON-SPECIFIC PHOSPHOLIPASE C1"/>
    <property type="match status" value="1"/>
</dbReference>
<organism evidence="5 6">
    <name type="scientific">Albibacterium bauzanense</name>
    <dbReference type="NCBI Taxonomy" id="653929"/>
    <lineage>
        <taxon>Bacteria</taxon>
        <taxon>Pseudomonadati</taxon>
        <taxon>Bacteroidota</taxon>
        <taxon>Sphingobacteriia</taxon>
        <taxon>Sphingobacteriales</taxon>
        <taxon>Sphingobacteriaceae</taxon>
        <taxon>Albibacterium</taxon>
    </lineage>
</organism>
<dbReference type="InterPro" id="IPR007312">
    <property type="entry name" value="Phosphoesterase"/>
</dbReference>
<feature type="domain" description="Bacterial phospholipase C C-terminal" evidence="4">
    <location>
        <begin position="626"/>
        <end position="729"/>
    </location>
</feature>
<evidence type="ECO:0000256" key="3">
    <source>
        <dbReference type="ARBA" id="ARBA00022801"/>
    </source>
</evidence>
<dbReference type="Pfam" id="PF04185">
    <property type="entry name" value="Phosphoesterase"/>
    <property type="match status" value="1"/>
</dbReference>
<accession>A0A4R1M6G0</accession>
<protein>
    <recommendedName>
        <fullName evidence="2">phospholipase C</fullName>
        <ecNumber evidence="2">3.1.4.3</ecNumber>
    </recommendedName>
</protein>